<dbReference type="AlphaFoldDB" id="A0A8J4WI38"/>
<accession>A0A8J4WI38</accession>
<evidence type="ECO:0000313" key="1">
    <source>
        <dbReference type="EMBL" id="KAF5400749.1"/>
    </source>
</evidence>
<protein>
    <submittedName>
        <fullName evidence="1">Uncharacterized protein</fullName>
    </submittedName>
</protein>
<proteinExistence type="predicted"/>
<reference evidence="1" key="1">
    <citation type="submission" date="2019-05" db="EMBL/GenBank/DDBJ databases">
        <title>Annotation for the trematode Paragonimus heterotremus.</title>
        <authorList>
            <person name="Choi Y.-J."/>
        </authorList>
    </citation>
    <scope>NUCLEOTIDE SEQUENCE</scope>
    <source>
        <strain evidence="1">LC</strain>
    </source>
</reference>
<comment type="caution">
    <text evidence="1">The sequence shown here is derived from an EMBL/GenBank/DDBJ whole genome shotgun (WGS) entry which is preliminary data.</text>
</comment>
<organism evidence="1 2">
    <name type="scientific">Paragonimus heterotremus</name>
    <dbReference type="NCBI Taxonomy" id="100268"/>
    <lineage>
        <taxon>Eukaryota</taxon>
        <taxon>Metazoa</taxon>
        <taxon>Spiralia</taxon>
        <taxon>Lophotrochozoa</taxon>
        <taxon>Platyhelminthes</taxon>
        <taxon>Trematoda</taxon>
        <taxon>Digenea</taxon>
        <taxon>Plagiorchiida</taxon>
        <taxon>Troglotremata</taxon>
        <taxon>Troglotrematidae</taxon>
        <taxon>Paragonimus</taxon>
    </lineage>
</organism>
<dbReference type="EMBL" id="LUCH01002941">
    <property type="protein sequence ID" value="KAF5400749.1"/>
    <property type="molecule type" value="Genomic_DNA"/>
</dbReference>
<keyword evidence="2" id="KW-1185">Reference proteome</keyword>
<evidence type="ECO:0000313" key="2">
    <source>
        <dbReference type="Proteomes" id="UP000748531"/>
    </source>
</evidence>
<name>A0A8J4WI38_9TREM</name>
<dbReference type="Proteomes" id="UP000748531">
    <property type="component" value="Unassembled WGS sequence"/>
</dbReference>
<gene>
    <name evidence="1" type="ORF">PHET_05629</name>
</gene>
<sequence>MVLNASTISPRWKQTKIILRSLDPSKSLGLDGRRAALVRPLAEVLALKQEGVLQDGKVATEVAILFPLT</sequence>